<evidence type="ECO:0000313" key="27">
    <source>
        <dbReference type="Proteomes" id="UP000459702"/>
    </source>
</evidence>
<dbReference type="EMBL" id="CACURZ010000001">
    <property type="protein sequence ID" value="CAA6307231.1"/>
    <property type="molecule type" value="Genomic_DNA"/>
</dbReference>
<evidence type="ECO:0000313" key="12">
    <source>
        <dbReference type="EMBL" id="KSA81110.1"/>
    </source>
</evidence>
<evidence type="ECO:0000313" key="22">
    <source>
        <dbReference type="Proteomes" id="UP000442696"/>
    </source>
</evidence>
<evidence type="ECO:0000313" key="5">
    <source>
        <dbReference type="EMBL" id="CAA4672012.1"/>
    </source>
</evidence>
<evidence type="ECO:0000313" key="28">
    <source>
        <dbReference type="Proteomes" id="UP000471199"/>
    </source>
</evidence>
<gene>
    <name evidence="12" type="ORF">ACR79_05140</name>
    <name evidence="1" type="ORF">CNH36_04495</name>
    <name evidence="15" type="ORF">EIG94_12430</name>
    <name evidence="16" type="ORF">EIH03_12605</name>
    <name evidence="11" type="ORF">EP54_12040</name>
    <name evidence="10" type="ORF">EQ90_04065</name>
    <name evidence="13" type="ORF">GO814_03075</name>
    <name evidence="14" type="ORF">GO942_02895</name>
    <name evidence="17" type="ORF">NCTC10702_01348</name>
    <name evidence="3" type="ORF">SAMEA1029512_00741</name>
    <name evidence="2" type="ORF">SAMEA1029528_00550</name>
    <name evidence="4" type="ORF">SAMEA2078260_00595</name>
    <name evidence="6" type="ORF">SAMEA2078588_00025</name>
    <name evidence="7" type="ORF">SAMEA2080344_00285</name>
    <name evidence="5" type="ORF">SAMEA2081063_00285</name>
    <name evidence="8" type="ORF">SAMEA4008575_00285</name>
    <name evidence="9" type="ORF">SAMEA70146418_00665</name>
</gene>
<evidence type="ECO:0000313" key="20">
    <source>
        <dbReference type="Proteomes" id="UP000293434"/>
    </source>
</evidence>
<dbReference type="EMBL" id="CACTWD010000001">
    <property type="protein sequence ID" value="CAA4672012.1"/>
    <property type="molecule type" value="Genomic_DNA"/>
</dbReference>
<evidence type="ECO:0000313" key="24">
    <source>
        <dbReference type="Proteomes" id="UP000443506"/>
    </source>
</evidence>
<dbReference type="EMBL" id="RQTF01000270">
    <property type="protein sequence ID" value="RZI05913.1"/>
    <property type="molecule type" value="Genomic_DNA"/>
</dbReference>
<evidence type="ECO:0000313" key="7">
    <source>
        <dbReference type="EMBL" id="CAA6307231.1"/>
    </source>
</evidence>
<evidence type="ECO:0000313" key="3">
    <source>
        <dbReference type="EMBL" id="CAA4095117.1"/>
    </source>
</evidence>
<protein>
    <submittedName>
        <fullName evidence="10">Uncharacterized protein</fullName>
    </submittedName>
</protein>
<evidence type="ECO:0000313" key="10">
    <source>
        <dbReference type="EMBL" id="KMR37353.1"/>
    </source>
</evidence>
<dbReference type="Proteomes" id="UP000293434">
    <property type="component" value="Unassembled WGS sequence"/>
</dbReference>
<dbReference type="EMBL" id="LFVP01000002">
    <property type="protein sequence ID" value="KSA81110.1"/>
    <property type="molecule type" value="Genomic_DNA"/>
</dbReference>
<dbReference type="Proteomes" id="UP000294017">
    <property type="component" value="Unassembled WGS sequence"/>
</dbReference>
<dbReference type="EMBL" id="RQTC01000243">
    <property type="protein sequence ID" value="RZH91361.1"/>
    <property type="molecule type" value="Genomic_DNA"/>
</dbReference>
<dbReference type="Proteomes" id="UP000052129">
    <property type="component" value="Unassembled WGS sequence"/>
</dbReference>
<evidence type="ECO:0000313" key="29">
    <source>
        <dbReference type="Proteomes" id="UP000478867"/>
    </source>
</evidence>
<dbReference type="EMBL" id="CAIGXB010000001">
    <property type="protein sequence ID" value="CAC5774281.1"/>
    <property type="molecule type" value="Genomic_DNA"/>
</dbReference>
<proteinExistence type="predicted"/>
<dbReference type="Proteomes" id="UP000442696">
    <property type="component" value="Unassembled WGS sequence"/>
</dbReference>
<evidence type="ECO:0000313" key="16">
    <source>
        <dbReference type="EMBL" id="RZI05913.1"/>
    </source>
</evidence>
<dbReference type="Proteomes" id="UP000505390">
    <property type="component" value="Unassembled WGS sequence"/>
</dbReference>
<dbReference type="Proteomes" id="UP000459586">
    <property type="component" value="Unassembled WGS sequence"/>
</dbReference>
<dbReference type="EMBL" id="CACTOE010000004">
    <property type="protein sequence ID" value="CAA4095117.1"/>
    <property type="molecule type" value="Genomic_DNA"/>
</dbReference>
<reference evidence="12" key="2">
    <citation type="submission" date="2015-06" db="EMBL/GenBank/DDBJ databases">
        <authorList>
            <person name="Diene S.M."/>
            <person name="Von Dach E."/>
            <person name="Fankhauser C."/>
            <person name="Schrenzel J."/>
            <person name="Harbarth S."/>
            <person name="Francois P."/>
        </authorList>
    </citation>
    <scope>NUCLEOTIDE SEQUENCE</scope>
    <source>
        <strain evidence="12">MRSA_S26</strain>
    </source>
</reference>
<evidence type="ECO:0000313" key="13">
    <source>
        <dbReference type="EMBL" id="MVK34114.1"/>
    </source>
</evidence>
<dbReference type="Proteomes" id="UP000443708">
    <property type="component" value="Unassembled WGS sequence"/>
</dbReference>
<reference evidence="17 19" key="5">
    <citation type="submission" date="2018-06" db="EMBL/GenBank/DDBJ databases">
        <authorList>
            <consortium name="Pathogen Informatics"/>
            <person name="Doyle S."/>
        </authorList>
    </citation>
    <scope>NUCLEOTIDE SEQUENCE [LARGE SCALE GENOMIC DNA]</scope>
    <source>
        <strain evidence="17 19">NCTC10702</strain>
    </source>
</reference>
<accession>A0A1E8WSZ8</accession>
<dbReference type="EMBL" id="WPXC01000006">
    <property type="protein sequence ID" value="MVM09641.1"/>
    <property type="molecule type" value="Genomic_DNA"/>
</dbReference>
<evidence type="ECO:0000313" key="26">
    <source>
        <dbReference type="Proteomes" id="UP000459586"/>
    </source>
</evidence>
<dbReference type="EMBL" id="CACTPI010000002">
    <property type="protein sequence ID" value="CAA4085520.1"/>
    <property type="molecule type" value="Genomic_DNA"/>
</dbReference>
<organism evidence="10">
    <name type="scientific">Staphylococcus aureus</name>
    <dbReference type="NCBI Taxonomy" id="1280"/>
    <lineage>
        <taxon>Bacteria</taxon>
        <taxon>Bacillati</taxon>
        <taxon>Bacillota</taxon>
        <taxon>Bacilli</taxon>
        <taxon>Bacillales</taxon>
        <taxon>Staphylococcaceae</taxon>
        <taxon>Staphylococcus</taxon>
    </lineage>
</organism>
<evidence type="ECO:0000313" key="30">
    <source>
        <dbReference type="Proteomes" id="UP000505390"/>
    </source>
</evidence>
<evidence type="ECO:0000313" key="23">
    <source>
        <dbReference type="Proteomes" id="UP000442782"/>
    </source>
</evidence>
<evidence type="ECO:0000313" key="2">
    <source>
        <dbReference type="EMBL" id="CAA4085520.1"/>
    </source>
</evidence>
<name>A0A0D6HYP4_STAAU</name>
<reference evidence="20 21" key="6">
    <citation type="submission" date="2018-11" db="EMBL/GenBank/DDBJ databases">
        <title>Genomic profiling of Staphylococcus species from a Poultry farm system in KwaZulu-Natal, South Africa.</title>
        <authorList>
            <person name="Amoako D.G."/>
            <person name="Somboro A.M."/>
            <person name="Abia A.L.K."/>
            <person name="Bester L.A."/>
            <person name="Essack S.Y."/>
        </authorList>
    </citation>
    <scope>NUCLEOTIDE SEQUENCE [LARGE SCALE GENOMIC DNA]</scope>
    <source>
        <strain evidence="16 21">SA12</strain>
        <strain evidence="15 20">SA9</strain>
    </source>
</reference>
<evidence type="ECO:0000313" key="21">
    <source>
        <dbReference type="Proteomes" id="UP000294017"/>
    </source>
</evidence>
<evidence type="ECO:0000313" key="14">
    <source>
        <dbReference type="EMBL" id="MVM09641.1"/>
    </source>
</evidence>
<evidence type="ECO:0000313" key="31">
    <source>
        <dbReference type="Proteomes" id="UP000507112"/>
    </source>
</evidence>
<dbReference type="Proteomes" id="UP000217245">
    <property type="component" value="Chromosome"/>
</dbReference>
<reference evidence="10" key="1">
    <citation type="journal article" date="2015" name="J. Infect. Dis.">
        <title>Parallel Epidemics of Community-Associated Methicillin-Resistant Staphylococcus aureus USA300 Infection in North and South America.</title>
        <authorList>
            <person name="Planet P.J."/>
            <person name="Diaz L."/>
            <person name="Kolokotronis S.O."/>
            <person name="Narechania A."/>
            <person name="Reyes J."/>
            <person name="Xing G."/>
            <person name="Rincon S."/>
            <person name="Smith H."/>
            <person name="Panesso D."/>
            <person name="Ryan C."/>
            <person name="Smith D.P."/>
            <person name="Guzman M."/>
            <person name="Zurita J."/>
            <person name="Sebra R."/>
            <person name="Deikus G."/>
            <person name="Nolan R.L."/>
            <person name="Tenover F.C."/>
            <person name="Weinstock G.M."/>
            <person name="Robinson D.A."/>
            <person name="Arias C.A."/>
        </authorList>
    </citation>
    <scope>NUCLEOTIDE SEQUENCE</scope>
    <source>
        <strain evidence="10">CA15</strain>
        <strain evidence="11">M121</strain>
    </source>
</reference>
<dbReference type="EMBL" id="CP023391">
    <property type="protein sequence ID" value="ATC70928.1"/>
    <property type="molecule type" value="Genomic_DNA"/>
</dbReference>
<evidence type="ECO:0000313" key="18">
    <source>
        <dbReference type="Proteomes" id="UP000217245"/>
    </source>
</evidence>
<dbReference type="EMBL" id="LALJ01000006">
    <property type="protein sequence ID" value="KMR37353.1"/>
    <property type="molecule type" value="Genomic_DNA"/>
</dbReference>
<evidence type="ECO:0000313" key="4">
    <source>
        <dbReference type="EMBL" id="CAA4358354.1"/>
    </source>
</evidence>
<dbReference type="Proteomes" id="UP000442782">
    <property type="component" value="Unassembled WGS sequence"/>
</dbReference>
<evidence type="ECO:0000313" key="19">
    <source>
        <dbReference type="Proteomes" id="UP000254116"/>
    </source>
</evidence>
<dbReference type="AlphaFoldDB" id="A0A0D6HYP4"/>
<reference evidence="12" key="3">
    <citation type="journal article" date="2016" name="J. Infect. Dis.">
        <title>Comparative Genomics of Community-Associated Methicillin-Resistant Staphylococcus aureus Shows the Emergence of Clone ST8-USA300 in Geneva, Switzerland.</title>
        <authorList>
            <person name="Von Dach E."/>
            <person name="Diene S.M."/>
            <person name="Fankhauser C."/>
            <person name="Schrenzel J."/>
            <person name="Harbarth S."/>
            <person name="Francois P."/>
        </authorList>
    </citation>
    <scope>NUCLEOTIDE SEQUENCE</scope>
    <source>
        <strain evidence="12">MRSA_S26</strain>
    </source>
</reference>
<dbReference type="Proteomes" id="UP000507112">
    <property type="component" value="Unassembled WGS sequence"/>
</dbReference>
<reference evidence="28 29" key="7">
    <citation type="submission" date="2019-11" db="EMBL/GenBank/DDBJ databases">
        <title>Implementation of targeted gown and glove precautions to prevent Staphylococcus aureus acquisition in community-based nursing homes.</title>
        <authorList>
            <person name="Stine O.C."/>
        </authorList>
    </citation>
    <scope>NUCLEOTIDE SEQUENCE [LARGE SCALE GENOMIC DNA]</scope>
    <source>
        <strain evidence="14 29">S_1081.LBCF.DN</strain>
        <strain evidence="13 28">S_2062.LAUP.DI</strain>
    </source>
</reference>
<dbReference type="EMBL" id="CACUNS010000001">
    <property type="protein sequence ID" value="CAA6034131.1"/>
    <property type="molecule type" value="Genomic_DNA"/>
</dbReference>
<dbReference type="Proteomes" id="UP000471199">
    <property type="component" value="Unassembled WGS sequence"/>
</dbReference>
<reference evidence="22 23" key="8">
    <citation type="submission" date="2019-12" db="EMBL/GenBank/DDBJ databases">
        <authorList>
            <consortium name="Pathogen Informatics"/>
        </authorList>
    </citation>
    <scope>NUCLEOTIDE SEQUENCE [LARGE SCALE GENOMIC DNA]</scope>
    <source>
        <strain evidence="9 31">MOS105</strain>
        <strain evidence="2 25">S040_N01_C01</strain>
        <strain evidence="3 23">S087_N01_C01</strain>
        <strain evidence="8 30">SG160</strain>
        <strain evidence="6 27">T012_N10_C04</strain>
        <strain evidence="4 22">T012_N16_C08</strain>
        <strain evidence="5 24">T065_N03_C06</strain>
        <strain evidence="7 26">T197_A02_C01</strain>
    </source>
</reference>
<evidence type="ECO:0000313" key="11">
    <source>
        <dbReference type="EMBL" id="KMR56244.1"/>
    </source>
</evidence>
<evidence type="ECO:0000313" key="15">
    <source>
        <dbReference type="EMBL" id="RZH91361.1"/>
    </source>
</evidence>
<evidence type="ECO:0000313" key="8">
    <source>
        <dbReference type="EMBL" id="CAC5774281.1"/>
    </source>
</evidence>
<dbReference type="EMBL" id="LALQ01000056">
    <property type="protein sequence ID" value="KMR56244.1"/>
    <property type="molecule type" value="Genomic_DNA"/>
</dbReference>
<evidence type="ECO:0000313" key="17">
    <source>
        <dbReference type="EMBL" id="SUL33485.1"/>
    </source>
</evidence>
<dbReference type="Proteomes" id="UP000443506">
    <property type="component" value="Unassembled WGS sequence"/>
</dbReference>
<dbReference type="EMBL" id="UHBY01000003">
    <property type="protein sequence ID" value="SUL33485.1"/>
    <property type="molecule type" value="Genomic_DNA"/>
</dbReference>
<evidence type="ECO:0000313" key="9">
    <source>
        <dbReference type="EMBL" id="CAC8199451.1"/>
    </source>
</evidence>
<dbReference type="EMBL" id="WPTS01000020">
    <property type="protein sequence ID" value="MVK34114.1"/>
    <property type="molecule type" value="Genomic_DNA"/>
</dbReference>
<evidence type="ECO:0000313" key="6">
    <source>
        <dbReference type="EMBL" id="CAA6034131.1"/>
    </source>
</evidence>
<dbReference type="Proteomes" id="UP000459702">
    <property type="component" value="Unassembled WGS sequence"/>
</dbReference>
<sequence>MKEKLLGTIIWSIATFYYSRMMEIMNLAILKIKIGGS</sequence>
<dbReference type="Proteomes" id="UP000478867">
    <property type="component" value="Unassembled WGS sequence"/>
</dbReference>
<evidence type="ECO:0000313" key="25">
    <source>
        <dbReference type="Proteomes" id="UP000443708"/>
    </source>
</evidence>
<dbReference type="Proteomes" id="UP000254116">
    <property type="component" value="Unassembled WGS sequence"/>
</dbReference>
<accession>A0A0D6HYP4</accession>
<reference evidence="1 18" key="4">
    <citation type="submission" date="2017-09" db="EMBL/GenBank/DDBJ databases">
        <title>A single nucleotide polymorphism in the Staphylococcus aureus virulence regulator SaeR abolishes pathogenesis.</title>
        <authorList>
            <person name="Copin R.J."/>
            <person name="Sause W."/>
            <person name="Shopsin B."/>
            <person name="Torres V.J."/>
        </authorList>
    </citation>
    <scope>NUCLEOTIDE SEQUENCE [LARGE SCALE GENOMIC DNA]</scope>
    <source>
        <strain evidence="18">Newman</strain>
        <strain evidence="1">Newman_D2C</strain>
    </source>
</reference>
<dbReference type="EMBL" id="CACTQT010000002">
    <property type="protein sequence ID" value="CAA4358354.1"/>
    <property type="molecule type" value="Genomic_DNA"/>
</dbReference>
<dbReference type="EMBL" id="CAIIGD010000002">
    <property type="protein sequence ID" value="CAC8199451.1"/>
    <property type="molecule type" value="Genomic_DNA"/>
</dbReference>
<evidence type="ECO:0000313" key="1">
    <source>
        <dbReference type="EMBL" id="ATC70928.1"/>
    </source>
</evidence>